<dbReference type="AlphaFoldDB" id="B3M501"/>
<dbReference type="InterPro" id="IPR002557">
    <property type="entry name" value="Chitin-bd_dom"/>
</dbReference>
<dbReference type="GO" id="GO:0005576">
    <property type="term" value="C:extracellular region"/>
    <property type="evidence" value="ECO:0007669"/>
    <property type="project" value="InterPro"/>
</dbReference>
<dbReference type="SUPFAM" id="SSF57625">
    <property type="entry name" value="Invertebrate chitin-binding proteins"/>
    <property type="match status" value="1"/>
</dbReference>
<dbReference type="OrthoDB" id="7868968at2759"/>
<keyword evidence="5" id="KW-1185">Reference proteome</keyword>
<dbReference type="Gene3D" id="3.20.20.80">
    <property type="entry name" value="Glycosidases"/>
    <property type="match status" value="1"/>
</dbReference>
<evidence type="ECO:0000256" key="2">
    <source>
        <dbReference type="SAM" id="SignalP"/>
    </source>
</evidence>
<evidence type="ECO:0000313" key="5">
    <source>
        <dbReference type="Proteomes" id="UP000007801"/>
    </source>
</evidence>
<organism evidence="4 5">
    <name type="scientific">Drosophila ananassae</name>
    <name type="common">Fruit fly</name>
    <dbReference type="NCBI Taxonomy" id="7217"/>
    <lineage>
        <taxon>Eukaryota</taxon>
        <taxon>Metazoa</taxon>
        <taxon>Ecdysozoa</taxon>
        <taxon>Arthropoda</taxon>
        <taxon>Hexapoda</taxon>
        <taxon>Insecta</taxon>
        <taxon>Pterygota</taxon>
        <taxon>Neoptera</taxon>
        <taxon>Endopterygota</taxon>
        <taxon>Diptera</taxon>
        <taxon>Brachycera</taxon>
        <taxon>Muscomorpha</taxon>
        <taxon>Ephydroidea</taxon>
        <taxon>Drosophilidae</taxon>
        <taxon>Drosophila</taxon>
        <taxon>Sophophora</taxon>
    </lineage>
</organism>
<name>B3M501_DROAN</name>
<sequence>MWQLILLACLLPGLQVRAAFLEDCKGVIIPKIPNENKECSQYVHCDGDNSYYCNGDCDEPVQCYQEDEEITTEAPPPTTTAQQTQEVSSEESTLVNTTTSTPAPPPETTLPPTTSNPITDARVHCRISGVNGVYPYPANSNYYYQCLGGFLLLQQCPQNFYFEAVQGLCISKKPYRSSVFQL</sequence>
<proteinExistence type="predicted"/>
<dbReference type="PhylomeDB" id="B3M501"/>
<dbReference type="PROSITE" id="PS50940">
    <property type="entry name" value="CHIT_BIND_II"/>
    <property type="match status" value="1"/>
</dbReference>
<dbReference type="Proteomes" id="UP000007801">
    <property type="component" value="Unassembled WGS sequence"/>
</dbReference>
<dbReference type="Pfam" id="PF01607">
    <property type="entry name" value="CBM_14"/>
    <property type="match status" value="1"/>
</dbReference>
<reference evidence="4 5" key="1">
    <citation type="journal article" date="2007" name="Nature">
        <title>Evolution of genes and genomes on the Drosophila phylogeny.</title>
        <authorList>
            <consortium name="Drosophila 12 Genomes Consortium"/>
            <person name="Clark A.G."/>
            <person name="Eisen M.B."/>
            <person name="Smith D.R."/>
            <person name="Bergman C.M."/>
            <person name="Oliver B."/>
            <person name="Markow T.A."/>
            <person name="Kaufman T.C."/>
            <person name="Kellis M."/>
            <person name="Gelbart W."/>
            <person name="Iyer V.N."/>
            <person name="Pollard D.A."/>
            <person name="Sackton T.B."/>
            <person name="Larracuente A.M."/>
            <person name="Singh N.D."/>
            <person name="Abad J.P."/>
            <person name="Abt D.N."/>
            <person name="Adryan B."/>
            <person name="Aguade M."/>
            <person name="Akashi H."/>
            <person name="Anderson W.W."/>
            <person name="Aquadro C.F."/>
            <person name="Ardell D.H."/>
            <person name="Arguello R."/>
            <person name="Artieri C.G."/>
            <person name="Barbash D.A."/>
            <person name="Barker D."/>
            <person name="Barsanti P."/>
            <person name="Batterham P."/>
            <person name="Batzoglou S."/>
            <person name="Begun D."/>
            <person name="Bhutkar A."/>
            <person name="Blanco E."/>
            <person name="Bosak S.A."/>
            <person name="Bradley R.K."/>
            <person name="Brand A.D."/>
            <person name="Brent M.R."/>
            <person name="Brooks A.N."/>
            <person name="Brown R.H."/>
            <person name="Butlin R.K."/>
            <person name="Caggese C."/>
            <person name="Calvi B.R."/>
            <person name="Bernardo de Carvalho A."/>
            <person name="Caspi A."/>
            <person name="Castrezana S."/>
            <person name="Celniker S.E."/>
            <person name="Chang J.L."/>
            <person name="Chapple C."/>
            <person name="Chatterji S."/>
            <person name="Chinwalla A."/>
            <person name="Civetta A."/>
            <person name="Clifton S.W."/>
            <person name="Comeron J.M."/>
            <person name="Costello J.C."/>
            <person name="Coyne J.A."/>
            <person name="Daub J."/>
            <person name="David R.G."/>
            <person name="Delcher A.L."/>
            <person name="Delehaunty K."/>
            <person name="Do C.B."/>
            <person name="Ebling H."/>
            <person name="Edwards K."/>
            <person name="Eickbush T."/>
            <person name="Evans J.D."/>
            <person name="Filipski A."/>
            <person name="Findeiss S."/>
            <person name="Freyhult E."/>
            <person name="Fulton L."/>
            <person name="Fulton R."/>
            <person name="Garcia A.C."/>
            <person name="Gardiner A."/>
            <person name="Garfield D.A."/>
            <person name="Garvin B.E."/>
            <person name="Gibson G."/>
            <person name="Gilbert D."/>
            <person name="Gnerre S."/>
            <person name="Godfrey J."/>
            <person name="Good R."/>
            <person name="Gotea V."/>
            <person name="Gravely B."/>
            <person name="Greenberg A.J."/>
            <person name="Griffiths-Jones S."/>
            <person name="Gross S."/>
            <person name="Guigo R."/>
            <person name="Gustafson E.A."/>
            <person name="Haerty W."/>
            <person name="Hahn M.W."/>
            <person name="Halligan D.L."/>
            <person name="Halpern A.L."/>
            <person name="Halter G.M."/>
            <person name="Han M.V."/>
            <person name="Heger A."/>
            <person name="Hillier L."/>
            <person name="Hinrichs A.S."/>
            <person name="Holmes I."/>
            <person name="Hoskins R.A."/>
            <person name="Hubisz M.J."/>
            <person name="Hultmark D."/>
            <person name="Huntley M.A."/>
            <person name="Jaffe D.B."/>
            <person name="Jagadeeshan S."/>
            <person name="Jeck W.R."/>
            <person name="Johnson J."/>
            <person name="Jones C.D."/>
            <person name="Jordan W.C."/>
            <person name="Karpen G.H."/>
            <person name="Kataoka E."/>
            <person name="Keightley P.D."/>
            <person name="Kheradpour P."/>
            <person name="Kirkness E.F."/>
            <person name="Koerich L.B."/>
            <person name="Kristiansen K."/>
            <person name="Kudrna D."/>
            <person name="Kulathinal R.J."/>
            <person name="Kumar S."/>
            <person name="Kwok R."/>
            <person name="Lander E."/>
            <person name="Langley C.H."/>
            <person name="Lapoint R."/>
            <person name="Lazzaro B.P."/>
            <person name="Lee S.J."/>
            <person name="Levesque L."/>
            <person name="Li R."/>
            <person name="Lin C.F."/>
            <person name="Lin M.F."/>
            <person name="Lindblad-Toh K."/>
            <person name="Llopart A."/>
            <person name="Long M."/>
            <person name="Low L."/>
            <person name="Lozovsky E."/>
            <person name="Lu J."/>
            <person name="Luo M."/>
            <person name="Machado C.A."/>
            <person name="Makalowski W."/>
            <person name="Marzo M."/>
            <person name="Matsuda M."/>
            <person name="Matzkin L."/>
            <person name="McAllister B."/>
            <person name="McBride C.S."/>
            <person name="McKernan B."/>
            <person name="McKernan K."/>
            <person name="Mendez-Lago M."/>
            <person name="Minx P."/>
            <person name="Mollenhauer M.U."/>
            <person name="Montooth K."/>
            <person name="Mount S.M."/>
            <person name="Mu X."/>
            <person name="Myers E."/>
            <person name="Negre B."/>
            <person name="Newfeld S."/>
            <person name="Nielsen R."/>
            <person name="Noor M.A."/>
            <person name="O'Grady P."/>
            <person name="Pachter L."/>
            <person name="Papaceit M."/>
            <person name="Parisi M.J."/>
            <person name="Parisi M."/>
            <person name="Parts L."/>
            <person name="Pedersen J.S."/>
            <person name="Pesole G."/>
            <person name="Phillippy A.M."/>
            <person name="Ponting C.P."/>
            <person name="Pop M."/>
            <person name="Porcelli D."/>
            <person name="Powell J.R."/>
            <person name="Prohaska S."/>
            <person name="Pruitt K."/>
            <person name="Puig M."/>
            <person name="Quesneville H."/>
            <person name="Ram K.R."/>
            <person name="Rand D."/>
            <person name="Rasmussen M.D."/>
            <person name="Reed L.K."/>
            <person name="Reenan R."/>
            <person name="Reily A."/>
            <person name="Remington K.A."/>
            <person name="Rieger T.T."/>
            <person name="Ritchie M.G."/>
            <person name="Robin C."/>
            <person name="Rogers Y.H."/>
            <person name="Rohde C."/>
            <person name="Rozas J."/>
            <person name="Rubenfield M.J."/>
            <person name="Ruiz A."/>
            <person name="Russo S."/>
            <person name="Salzberg S.L."/>
            <person name="Sanchez-Gracia A."/>
            <person name="Saranga D.J."/>
            <person name="Sato H."/>
            <person name="Schaeffer S.W."/>
            <person name="Schatz M.C."/>
            <person name="Schlenke T."/>
            <person name="Schwartz R."/>
            <person name="Segarra C."/>
            <person name="Singh R.S."/>
            <person name="Sirot L."/>
            <person name="Sirota M."/>
            <person name="Sisneros N.B."/>
            <person name="Smith C.D."/>
            <person name="Smith T.F."/>
            <person name="Spieth J."/>
            <person name="Stage D.E."/>
            <person name="Stark A."/>
            <person name="Stephan W."/>
            <person name="Strausberg R.L."/>
            <person name="Strempel S."/>
            <person name="Sturgill D."/>
            <person name="Sutton G."/>
            <person name="Sutton G.G."/>
            <person name="Tao W."/>
            <person name="Teichmann S."/>
            <person name="Tobari Y.N."/>
            <person name="Tomimura Y."/>
            <person name="Tsolas J.M."/>
            <person name="Valente V.L."/>
            <person name="Venter E."/>
            <person name="Venter J.C."/>
            <person name="Vicario S."/>
            <person name="Vieira F.G."/>
            <person name="Vilella A.J."/>
            <person name="Villasante A."/>
            <person name="Walenz B."/>
            <person name="Wang J."/>
            <person name="Wasserman M."/>
            <person name="Watts T."/>
            <person name="Wilson D."/>
            <person name="Wilson R.K."/>
            <person name="Wing R.A."/>
            <person name="Wolfner M.F."/>
            <person name="Wong A."/>
            <person name="Wong G.K."/>
            <person name="Wu C.I."/>
            <person name="Wu G."/>
            <person name="Yamamoto D."/>
            <person name="Yang H.P."/>
            <person name="Yang S.P."/>
            <person name="Yorke J.A."/>
            <person name="Yoshida K."/>
            <person name="Zdobnov E."/>
            <person name="Zhang P."/>
            <person name="Zhang Y."/>
            <person name="Zimin A.V."/>
            <person name="Baldwin J."/>
            <person name="Abdouelleil A."/>
            <person name="Abdulkadir J."/>
            <person name="Abebe A."/>
            <person name="Abera B."/>
            <person name="Abreu J."/>
            <person name="Acer S.C."/>
            <person name="Aftuck L."/>
            <person name="Alexander A."/>
            <person name="An P."/>
            <person name="Anderson E."/>
            <person name="Anderson S."/>
            <person name="Arachi H."/>
            <person name="Azer M."/>
            <person name="Bachantsang P."/>
            <person name="Barry A."/>
            <person name="Bayul T."/>
            <person name="Berlin A."/>
            <person name="Bessette D."/>
            <person name="Bloom T."/>
            <person name="Blye J."/>
            <person name="Boguslavskiy L."/>
            <person name="Bonnet C."/>
            <person name="Boukhgalter B."/>
            <person name="Bourzgui I."/>
            <person name="Brown A."/>
            <person name="Cahill P."/>
            <person name="Channer S."/>
            <person name="Cheshatsang Y."/>
            <person name="Chuda L."/>
            <person name="Citroen M."/>
            <person name="Collymore A."/>
            <person name="Cooke P."/>
            <person name="Costello M."/>
            <person name="D'Aco K."/>
            <person name="Daza R."/>
            <person name="De Haan G."/>
            <person name="DeGray S."/>
            <person name="DeMaso C."/>
            <person name="Dhargay N."/>
            <person name="Dooley K."/>
            <person name="Dooley E."/>
            <person name="Doricent M."/>
            <person name="Dorje P."/>
            <person name="Dorjee K."/>
            <person name="Dupes A."/>
            <person name="Elong R."/>
            <person name="Falk J."/>
            <person name="Farina A."/>
            <person name="Faro S."/>
            <person name="Ferguson D."/>
            <person name="Fisher S."/>
            <person name="Foley C.D."/>
            <person name="Franke A."/>
            <person name="Friedrich D."/>
            <person name="Gadbois L."/>
            <person name="Gearin G."/>
            <person name="Gearin C.R."/>
            <person name="Giannoukos G."/>
            <person name="Goode T."/>
            <person name="Graham J."/>
            <person name="Grandbois E."/>
            <person name="Grewal S."/>
            <person name="Gyaltsen K."/>
            <person name="Hafez N."/>
            <person name="Hagos B."/>
            <person name="Hall J."/>
            <person name="Henson C."/>
            <person name="Hollinger A."/>
            <person name="Honan T."/>
            <person name="Huard M.D."/>
            <person name="Hughes L."/>
            <person name="Hurhula B."/>
            <person name="Husby M.E."/>
            <person name="Kamat A."/>
            <person name="Kanga B."/>
            <person name="Kashin S."/>
            <person name="Khazanovich D."/>
            <person name="Kisner P."/>
            <person name="Lance K."/>
            <person name="Lara M."/>
            <person name="Lee W."/>
            <person name="Lennon N."/>
            <person name="Letendre F."/>
            <person name="LeVine R."/>
            <person name="Lipovsky A."/>
            <person name="Liu X."/>
            <person name="Liu J."/>
            <person name="Liu S."/>
            <person name="Lokyitsang T."/>
            <person name="Lokyitsang Y."/>
            <person name="Lubonja R."/>
            <person name="Lui A."/>
            <person name="MacDonald P."/>
            <person name="Magnisalis V."/>
            <person name="Maru K."/>
            <person name="Matthews C."/>
            <person name="McCusker W."/>
            <person name="McDonough S."/>
            <person name="Mehta T."/>
            <person name="Meldrim J."/>
            <person name="Meneus L."/>
            <person name="Mihai O."/>
            <person name="Mihalev A."/>
            <person name="Mihova T."/>
            <person name="Mittelman R."/>
            <person name="Mlenga V."/>
            <person name="Montmayeur A."/>
            <person name="Mulrain L."/>
            <person name="Navidi A."/>
            <person name="Naylor J."/>
            <person name="Negash T."/>
            <person name="Nguyen T."/>
            <person name="Nguyen N."/>
            <person name="Nicol R."/>
            <person name="Norbu C."/>
            <person name="Norbu N."/>
            <person name="Novod N."/>
            <person name="O'Neill B."/>
            <person name="Osman S."/>
            <person name="Markiewicz E."/>
            <person name="Oyono O.L."/>
            <person name="Patti C."/>
            <person name="Phunkhang P."/>
            <person name="Pierre F."/>
            <person name="Priest M."/>
            <person name="Raghuraman S."/>
            <person name="Rege F."/>
            <person name="Reyes R."/>
            <person name="Rise C."/>
            <person name="Rogov P."/>
            <person name="Ross K."/>
            <person name="Ryan E."/>
            <person name="Settipalli S."/>
            <person name="Shea T."/>
            <person name="Sherpa N."/>
            <person name="Shi L."/>
            <person name="Shih D."/>
            <person name="Sparrow T."/>
            <person name="Spaulding J."/>
            <person name="Stalker J."/>
            <person name="Stange-Thomann N."/>
            <person name="Stavropoulos S."/>
            <person name="Stone C."/>
            <person name="Strader C."/>
            <person name="Tesfaye S."/>
            <person name="Thomson T."/>
            <person name="Thoulutsang Y."/>
            <person name="Thoulutsang D."/>
            <person name="Topham K."/>
            <person name="Topping I."/>
            <person name="Tsamla T."/>
            <person name="Vassiliev H."/>
            <person name="Vo A."/>
            <person name="Wangchuk T."/>
            <person name="Wangdi T."/>
            <person name="Weiand M."/>
            <person name="Wilkinson J."/>
            <person name="Wilson A."/>
            <person name="Yadav S."/>
            <person name="Young G."/>
            <person name="Yu Q."/>
            <person name="Zembek L."/>
            <person name="Zhong D."/>
            <person name="Zimmer A."/>
            <person name="Zwirko Z."/>
            <person name="Jaffe D.B."/>
            <person name="Alvarez P."/>
            <person name="Brockman W."/>
            <person name="Butler J."/>
            <person name="Chin C."/>
            <person name="Gnerre S."/>
            <person name="Grabherr M."/>
            <person name="Kleber M."/>
            <person name="Mauceli E."/>
            <person name="MacCallum I."/>
        </authorList>
    </citation>
    <scope>NUCLEOTIDE SEQUENCE [LARGE SCALE GENOMIC DNA]</scope>
    <source>
        <strain evidence="5">Tucson 14024-0371.13</strain>
    </source>
</reference>
<dbReference type="OMA" id="PQNFHFD"/>
<accession>B3M501</accession>
<keyword evidence="2" id="KW-0732">Signal</keyword>
<dbReference type="eggNOG" id="ENOG502TCEH">
    <property type="taxonomic scope" value="Eukaryota"/>
</dbReference>
<dbReference type="STRING" id="7217.B3M501"/>
<protein>
    <recommendedName>
        <fullName evidence="3">Chitin-binding type-2 domain-containing protein</fullName>
    </recommendedName>
</protein>
<dbReference type="GO" id="GO:0008061">
    <property type="term" value="F:chitin binding"/>
    <property type="evidence" value="ECO:0007669"/>
    <property type="project" value="InterPro"/>
</dbReference>
<evidence type="ECO:0000313" key="4">
    <source>
        <dbReference type="EMBL" id="EDV39480.1"/>
    </source>
</evidence>
<feature type="signal peptide" evidence="2">
    <location>
        <begin position="1"/>
        <end position="18"/>
    </location>
</feature>
<dbReference type="InterPro" id="IPR036508">
    <property type="entry name" value="Chitin-bd_dom_sf"/>
</dbReference>
<feature type="domain" description="Chitin-binding type-2" evidence="3">
    <location>
        <begin position="122"/>
        <end position="169"/>
    </location>
</feature>
<gene>
    <name evidence="4" type="primary">Dana\GF24466</name>
    <name evidence="4" type="synonym">dana_GLEANR_9185</name>
    <name evidence="4" type="ORF">GF24466</name>
</gene>
<feature type="region of interest" description="Disordered" evidence="1">
    <location>
        <begin position="68"/>
        <end position="117"/>
    </location>
</feature>
<evidence type="ECO:0000259" key="3">
    <source>
        <dbReference type="PROSITE" id="PS50940"/>
    </source>
</evidence>
<evidence type="ECO:0000256" key="1">
    <source>
        <dbReference type="SAM" id="MobiDB-lite"/>
    </source>
</evidence>
<dbReference type="GeneID" id="6507098"/>
<dbReference type="HOGENOM" id="CLU_1462797_0_0_1"/>
<dbReference type="InParanoid" id="B3M501"/>
<dbReference type="EMBL" id="CH902618">
    <property type="protein sequence ID" value="EDV39480.1"/>
    <property type="molecule type" value="Genomic_DNA"/>
</dbReference>
<feature type="chain" id="PRO_5002790064" description="Chitin-binding type-2 domain-containing protein" evidence="2">
    <location>
        <begin position="19"/>
        <end position="182"/>
    </location>
</feature>
<dbReference type="KEGG" id="dan:6507098"/>